<evidence type="ECO:0000313" key="3">
    <source>
        <dbReference type="EMBL" id="CAL7943201.1"/>
    </source>
</evidence>
<reference evidence="3 4" key="1">
    <citation type="submission" date="2024-08" db="EMBL/GenBank/DDBJ databases">
        <authorList>
            <person name="Will J Nash"/>
            <person name="Angela Man"/>
            <person name="Seanna McTaggart"/>
            <person name="Kendall Baker"/>
            <person name="Tom Barker"/>
            <person name="Leah Catchpole"/>
            <person name="Alex Durrant"/>
            <person name="Karim Gharbi"/>
            <person name="Naomi Irish"/>
            <person name="Gemy Kaithakottil"/>
            <person name="Debby Ku"/>
            <person name="Aaliyah Providence"/>
            <person name="Felix Shaw"/>
            <person name="David Swarbreck"/>
            <person name="Chris Watkins"/>
            <person name="Ann M. McCartney"/>
            <person name="Giulio Formenti"/>
            <person name="Alice Mouton"/>
            <person name="Noel Vella"/>
            <person name="Bjorn M von Reumont"/>
            <person name="Adriana Vella"/>
            <person name="Wilfried Haerty"/>
        </authorList>
    </citation>
    <scope>NUCLEOTIDE SEQUENCE [LARGE SCALE GENOMIC DNA]</scope>
</reference>
<protein>
    <submittedName>
        <fullName evidence="3">Uncharacterized protein</fullName>
    </submittedName>
</protein>
<evidence type="ECO:0000313" key="4">
    <source>
        <dbReference type="Proteomes" id="UP001642520"/>
    </source>
</evidence>
<name>A0ABP1NU56_XYLVO</name>
<feature type="compositionally biased region" description="Polar residues" evidence="2">
    <location>
        <begin position="64"/>
        <end position="73"/>
    </location>
</feature>
<proteinExistence type="predicted"/>
<feature type="region of interest" description="Disordered" evidence="2">
    <location>
        <begin position="657"/>
        <end position="694"/>
    </location>
</feature>
<feature type="compositionally biased region" description="Basic residues" evidence="2">
    <location>
        <begin position="131"/>
        <end position="143"/>
    </location>
</feature>
<evidence type="ECO:0000256" key="1">
    <source>
        <dbReference type="SAM" id="Coils"/>
    </source>
</evidence>
<dbReference type="Proteomes" id="UP001642520">
    <property type="component" value="Unassembled WGS sequence"/>
</dbReference>
<dbReference type="EMBL" id="CAXAJV020001293">
    <property type="protein sequence ID" value="CAL7943201.1"/>
    <property type="molecule type" value="Genomic_DNA"/>
</dbReference>
<feature type="compositionally biased region" description="Polar residues" evidence="2">
    <location>
        <begin position="102"/>
        <end position="113"/>
    </location>
</feature>
<feature type="coiled-coil region" evidence="1">
    <location>
        <begin position="276"/>
        <end position="345"/>
    </location>
</feature>
<feature type="compositionally biased region" description="Basic and acidic residues" evidence="2">
    <location>
        <begin position="605"/>
        <end position="621"/>
    </location>
</feature>
<feature type="compositionally biased region" description="Polar residues" evidence="2">
    <location>
        <begin position="625"/>
        <end position="636"/>
    </location>
</feature>
<feature type="region of interest" description="Disordered" evidence="2">
    <location>
        <begin position="578"/>
        <end position="636"/>
    </location>
</feature>
<organism evidence="3 4">
    <name type="scientific">Xylocopa violacea</name>
    <name type="common">Violet carpenter bee</name>
    <name type="synonym">Apis violacea</name>
    <dbReference type="NCBI Taxonomy" id="135666"/>
    <lineage>
        <taxon>Eukaryota</taxon>
        <taxon>Metazoa</taxon>
        <taxon>Ecdysozoa</taxon>
        <taxon>Arthropoda</taxon>
        <taxon>Hexapoda</taxon>
        <taxon>Insecta</taxon>
        <taxon>Pterygota</taxon>
        <taxon>Neoptera</taxon>
        <taxon>Endopterygota</taxon>
        <taxon>Hymenoptera</taxon>
        <taxon>Apocrita</taxon>
        <taxon>Aculeata</taxon>
        <taxon>Apoidea</taxon>
        <taxon>Anthophila</taxon>
        <taxon>Apidae</taxon>
        <taxon>Xylocopa</taxon>
        <taxon>Xylocopa</taxon>
    </lineage>
</organism>
<evidence type="ECO:0000256" key="2">
    <source>
        <dbReference type="SAM" id="MobiDB-lite"/>
    </source>
</evidence>
<feature type="compositionally biased region" description="Low complexity" evidence="2">
    <location>
        <begin position="167"/>
        <end position="177"/>
    </location>
</feature>
<keyword evidence="4" id="KW-1185">Reference proteome</keyword>
<feature type="region of interest" description="Disordered" evidence="2">
    <location>
        <begin position="58"/>
        <end position="178"/>
    </location>
</feature>
<feature type="compositionally biased region" description="Polar residues" evidence="2">
    <location>
        <begin position="673"/>
        <end position="694"/>
    </location>
</feature>
<keyword evidence="1" id="KW-0175">Coiled coil</keyword>
<sequence>MSIMSSKVNAANKTVATRSNKNILENKQHSPASSVLSSEGLVLYDNCNTLVEVTVKTKGRKRTSTMVSSSPTSHKGMEEKRRPGCSGDSHQSWGRMLREQNKASMKQGLQQLMSKASGSKSSKHGSETKETKKHSLNHQKADHKHLDDIPVKQSASQKRVEEHAKSTPRTTNPSSTSVLSSRDSILVCDKYIQCDRIYDYYDERFGVFNPVRTLSFLVKELAHMVKDDKANKILTDVEQVLLRIPLDCSKAAIVDQEAMALRTKLESTTIQLEETSKKMNSMCEALRDERDSLQRQVNKQVLLLNEARERQFDLETTVKALRQELQEAIKTIQSKEKAISELTEEVKGNEFSQKVIAHLRTNLTEQAELARQRHLEVQYLTLEKDKLLVLSSYKDSLLSELRNAIKELQNHIVDQLTGLKDIYVHEESLNPQISLVHGGLACSSPTSTSSRDSNVPTSWHDISDISLSTVDHDPPKNRNVQGFLRKQDKIEALSETQMENFEKKRMRNIKESPTKDSANLDFISLPGGESSLTFLPSCKDLGCTEISKSVNKGKEDGVMSTNQKSDNLLDFKGANKMSSLENLDSSPEKAHEKETHVKGSPKNRKSLELHKKSNLGKKTEDTNNIEKNNSPSNIIGSTITEQFQNIFQDIRMQSRIPVNVPSPPRSYPHPEWSDSTLPSISTASDLNAIQPNDT</sequence>
<feature type="compositionally biased region" description="Basic and acidic residues" evidence="2">
    <location>
        <begin position="586"/>
        <end position="597"/>
    </location>
</feature>
<comment type="caution">
    <text evidence="3">The sequence shown here is derived from an EMBL/GenBank/DDBJ whole genome shotgun (WGS) entry which is preliminary data.</text>
</comment>
<gene>
    <name evidence="3" type="ORF">XYLVIOL_LOCUS5946</name>
</gene>
<accession>A0ABP1NU56</accession>